<evidence type="ECO:0000313" key="1">
    <source>
        <dbReference type="EMBL" id="CAG7724138.1"/>
    </source>
</evidence>
<accession>A0A8J2JR59</accession>
<dbReference type="AlphaFoldDB" id="A0A8J2JR59"/>
<protein>
    <submittedName>
        <fullName evidence="1">Uncharacterized protein</fullName>
    </submittedName>
</protein>
<reference evidence="1" key="1">
    <citation type="submission" date="2021-06" db="EMBL/GenBank/DDBJ databases">
        <authorList>
            <person name="Hodson N. C."/>
            <person name="Mongue J. A."/>
            <person name="Jaron S. K."/>
        </authorList>
    </citation>
    <scope>NUCLEOTIDE SEQUENCE</scope>
</reference>
<gene>
    <name evidence="1" type="ORF">AFUS01_LOCUS13175</name>
</gene>
<organism evidence="1 2">
    <name type="scientific">Allacma fusca</name>
    <dbReference type="NCBI Taxonomy" id="39272"/>
    <lineage>
        <taxon>Eukaryota</taxon>
        <taxon>Metazoa</taxon>
        <taxon>Ecdysozoa</taxon>
        <taxon>Arthropoda</taxon>
        <taxon>Hexapoda</taxon>
        <taxon>Collembola</taxon>
        <taxon>Symphypleona</taxon>
        <taxon>Sminthuridae</taxon>
        <taxon>Allacma</taxon>
    </lineage>
</organism>
<sequence>MHIKQNYWFKRVKHKDKAPVQNVNETGSKLFQRQLLPINIETRKSTDRNIIKGKPQMVNGSNLWRTKDPRNIAIS</sequence>
<dbReference type="EMBL" id="CAJVCH010106029">
    <property type="protein sequence ID" value="CAG7724138.1"/>
    <property type="molecule type" value="Genomic_DNA"/>
</dbReference>
<keyword evidence="2" id="KW-1185">Reference proteome</keyword>
<name>A0A8J2JR59_9HEXA</name>
<evidence type="ECO:0000313" key="2">
    <source>
        <dbReference type="Proteomes" id="UP000708208"/>
    </source>
</evidence>
<dbReference type="Proteomes" id="UP000708208">
    <property type="component" value="Unassembled WGS sequence"/>
</dbReference>
<comment type="caution">
    <text evidence="1">The sequence shown here is derived from an EMBL/GenBank/DDBJ whole genome shotgun (WGS) entry which is preliminary data.</text>
</comment>
<proteinExistence type="predicted"/>